<dbReference type="KEGG" id="lng:BSQ50_05860"/>
<proteinExistence type="inferred from homology"/>
<comment type="subcellular location">
    <subcellularLocation>
        <location evidence="8">Cell membrane</location>
        <topology evidence="8">Multi-pass membrane protein</topology>
    </subcellularLocation>
    <subcellularLocation>
        <location evidence="1">Endomembrane system</location>
        <topology evidence="1">Multi-pass membrane protein</topology>
    </subcellularLocation>
</comment>
<dbReference type="InterPro" id="IPR011541">
    <property type="entry name" value="Ni/Co_transpt_high_affinity"/>
</dbReference>
<dbReference type="GO" id="GO:0012505">
    <property type="term" value="C:endomembrane system"/>
    <property type="evidence" value="ECO:0007669"/>
    <property type="project" value="UniProtKB-SubCell"/>
</dbReference>
<dbReference type="Pfam" id="PF03824">
    <property type="entry name" value="NicO"/>
    <property type="match status" value="1"/>
</dbReference>
<feature type="transmembrane region" description="Helical" evidence="8">
    <location>
        <begin position="215"/>
        <end position="236"/>
    </location>
</feature>
<evidence type="ECO:0000313" key="10">
    <source>
        <dbReference type="Proteomes" id="UP000324497"/>
    </source>
</evidence>
<evidence type="ECO:0000256" key="7">
    <source>
        <dbReference type="ARBA" id="ARBA00023136"/>
    </source>
</evidence>
<feature type="transmembrane region" description="Helical" evidence="8">
    <location>
        <begin position="74"/>
        <end position="98"/>
    </location>
</feature>
<name>A0A3S6QVE2_9LACO</name>
<keyword evidence="3 8" id="KW-0813">Transport</keyword>
<dbReference type="GO" id="GO:0015099">
    <property type="term" value="F:nickel cation transmembrane transporter activity"/>
    <property type="evidence" value="ECO:0007669"/>
    <property type="project" value="UniProtKB-UniRule"/>
</dbReference>
<evidence type="ECO:0000256" key="5">
    <source>
        <dbReference type="ARBA" id="ARBA00022692"/>
    </source>
</evidence>
<accession>A0A3S6QVE2</accession>
<comment type="similarity">
    <text evidence="2 8">Belongs to the NiCoT transporter (TC 2.A.52) family.</text>
</comment>
<feature type="transmembrane region" description="Helical" evidence="8">
    <location>
        <begin position="36"/>
        <end position="53"/>
    </location>
</feature>
<evidence type="ECO:0000256" key="1">
    <source>
        <dbReference type="ARBA" id="ARBA00004127"/>
    </source>
</evidence>
<dbReference type="AlphaFoldDB" id="A0A3S6QVE2"/>
<keyword evidence="5 8" id="KW-0812">Transmembrane</keyword>
<feature type="transmembrane region" description="Helical" evidence="8">
    <location>
        <begin position="304"/>
        <end position="322"/>
    </location>
</feature>
<feature type="transmembrane region" description="Helical" evidence="8">
    <location>
        <begin position="257"/>
        <end position="284"/>
    </location>
</feature>
<dbReference type="RefSeq" id="WP_148126711.1">
    <property type="nucleotide sequence ID" value="NZ_CP018180.1"/>
</dbReference>
<organism evidence="9 10">
    <name type="scientific">Liquorilactobacillus nagelii</name>
    <dbReference type="NCBI Taxonomy" id="82688"/>
    <lineage>
        <taxon>Bacteria</taxon>
        <taxon>Bacillati</taxon>
        <taxon>Bacillota</taxon>
        <taxon>Bacilli</taxon>
        <taxon>Lactobacillales</taxon>
        <taxon>Lactobacillaceae</taxon>
        <taxon>Liquorilactobacillus</taxon>
    </lineage>
</organism>
<protein>
    <recommendedName>
        <fullName evidence="8">Nickel/cobalt efflux system</fullName>
    </recommendedName>
</protein>
<keyword evidence="4" id="KW-0533">Nickel</keyword>
<dbReference type="GO" id="GO:0005886">
    <property type="term" value="C:plasma membrane"/>
    <property type="evidence" value="ECO:0007669"/>
    <property type="project" value="UniProtKB-SubCell"/>
</dbReference>
<dbReference type="Proteomes" id="UP000324497">
    <property type="component" value="Chromosome"/>
</dbReference>
<evidence type="ECO:0000313" key="9">
    <source>
        <dbReference type="EMBL" id="AUJ32122.1"/>
    </source>
</evidence>
<feature type="transmembrane region" description="Helical" evidence="8">
    <location>
        <begin position="188"/>
        <end position="209"/>
    </location>
</feature>
<sequence length="333" mass="37295">MKRKLTTAARHYYLLVFLLQLVAFSWLFFAAKQQPAIWGLGLIAYTLGLRHAFDADHIAAIDNTVRKLVNQRQEAAGTGFFFSLGHSTVVFLLVIIVNCSMKLFKHNLPFLQDVGNRIGGLVSGSFLLLLAFANLVILINLYQTAKKSAVNSETDPKLNQLLAKRGFLTRFLMPLLNLVKKSWQMYPIGFLFGLGFDTATEIALLAIAASSNQTLIGWNNLVFPLMFAAGMNLMDTTDSIMITSAYRWAFSSPSRKVYYNLTVTLVSVIAAFLIGSIELMQVAISFIKQGDLKFSWLANLNLNQLGIDLSFCLLAIWLFSYLKWQHHNAKSSF</sequence>
<evidence type="ECO:0000256" key="4">
    <source>
        <dbReference type="ARBA" id="ARBA00022596"/>
    </source>
</evidence>
<feature type="transmembrane region" description="Helical" evidence="8">
    <location>
        <begin position="118"/>
        <end position="142"/>
    </location>
</feature>
<feature type="transmembrane region" description="Helical" evidence="8">
    <location>
        <begin position="12"/>
        <end position="30"/>
    </location>
</feature>
<evidence type="ECO:0000256" key="6">
    <source>
        <dbReference type="ARBA" id="ARBA00022989"/>
    </source>
</evidence>
<dbReference type="PANTHER" id="PTHR31611">
    <property type="entry name" value="HIGH-AFFINITY NICKEL TRANSPORT PROTEIN NIC1"/>
    <property type="match status" value="1"/>
</dbReference>
<dbReference type="PANTHER" id="PTHR31611:SF0">
    <property type="entry name" value="HIGH-AFFINITY NICKEL TRANSPORT PROTEIN NIC1"/>
    <property type="match status" value="1"/>
</dbReference>
<keyword evidence="6 8" id="KW-1133">Transmembrane helix</keyword>
<reference evidence="9 10" key="1">
    <citation type="submission" date="2016-11" db="EMBL/GenBank/DDBJ databases">
        <title>Interaction between Lactobacillus species and yeast in water kefir.</title>
        <authorList>
            <person name="Behr J."/>
            <person name="Xu D."/>
            <person name="Vogel R.F."/>
        </authorList>
    </citation>
    <scope>NUCLEOTIDE SEQUENCE [LARGE SCALE GENOMIC DNA]</scope>
    <source>
        <strain evidence="9 10">TMW 1.1827</strain>
    </source>
</reference>
<dbReference type="EMBL" id="CP018180">
    <property type="protein sequence ID" value="AUJ32122.1"/>
    <property type="molecule type" value="Genomic_DNA"/>
</dbReference>
<evidence type="ECO:0000256" key="3">
    <source>
        <dbReference type="ARBA" id="ARBA00022448"/>
    </source>
</evidence>
<keyword evidence="10" id="KW-1185">Reference proteome</keyword>
<evidence type="ECO:0000256" key="2">
    <source>
        <dbReference type="ARBA" id="ARBA00010892"/>
    </source>
</evidence>
<keyword evidence="7 8" id="KW-0472">Membrane</keyword>
<gene>
    <name evidence="9" type="ORF">BSQ50_05860</name>
</gene>
<evidence type="ECO:0000256" key="8">
    <source>
        <dbReference type="RuleBase" id="RU362101"/>
    </source>
</evidence>
<dbReference type="InterPro" id="IPR004688">
    <property type="entry name" value="Ni/Co_transpt"/>
</dbReference>